<dbReference type="InterPro" id="IPR050317">
    <property type="entry name" value="Plant_Fungal_Acyltransferase"/>
</dbReference>
<evidence type="ECO:0000313" key="4">
    <source>
        <dbReference type="EMBL" id="KAI5061998.1"/>
    </source>
</evidence>
<reference evidence="4" key="1">
    <citation type="submission" date="2021-01" db="EMBL/GenBank/DDBJ databases">
        <title>Adiantum capillus-veneris genome.</title>
        <authorList>
            <person name="Fang Y."/>
            <person name="Liao Q."/>
        </authorList>
    </citation>
    <scope>NUCLEOTIDE SEQUENCE</scope>
    <source>
        <strain evidence="4">H3</strain>
        <tissue evidence="4">Leaf</tissue>
    </source>
</reference>
<comment type="similarity">
    <text evidence="1">Belongs to the plant acyltransferase family.</text>
</comment>
<keyword evidence="3" id="KW-0012">Acyltransferase</keyword>
<dbReference type="EMBL" id="JABFUD020000022">
    <property type="protein sequence ID" value="KAI5061998.1"/>
    <property type="molecule type" value="Genomic_DNA"/>
</dbReference>
<name>A0A9D4U6P0_ADICA</name>
<dbReference type="Gene3D" id="3.30.559.10">
    <property type="entry name" value="Chloramphenicol acetyltransferase-like domain"/>
    <property type="match status" value="1"/>
</dbReference>
<sequence length="111" mass="12810">VTFFRCGAVSLGVGMEHHEADGMSRIHFHQHMGKDIALHPFIDRTLLCARDPPTPKFQHIDTQWSGNTCKWELFTSWPPASNSIYMISKQQCRHTCNIPPNSCTERRQQMQ</sequence>
<dbReference type="PANTHER" id="PTHR31642">
    <property type="entry name" value="TRICHOTHECENE 3-O-ACETYLTRANSFERASE"/>
    <property type="match status" value="1"/>
</dbReference>
<evidence type="ECO:0000256" key="1">
    <source>
        <dbReference type="ARBA" id="ARBA00009861"/>
    </source>
</evidence>
<proteinExistence type="inferred from homology"/>
<keyword evidence="2" id="KW-0808">Transferase</keyword>
<accession>A0A9D4U6P0</accession>
<organism evidence="4 5">
    <name type="scientific">Adiantum capillus-veneris</name>
    <name type="common">Maidenhair fern</name>
    <dbReference type="NCBI Taxonomy" id="13818"/>
    <lineage>
        <taxon>Eukaryota</taxon>
        <taxon>Viridiplantae</taxon>
        <taxon>Streptophyta</taxon>
        <taxon>Embryophyta</taxon>
        <taxon>Tracheophyta</taxon>
        <taxon>Polypodiopsida</taxon>
        <taxon>Polypodiidae</taxon>
        <taxon>Polypodiales</taxon>
        <taxon>Pteridineae</taxon>
        <taxon>Pteridaceae</taxon>
        <taxon>Vittarioideae</taxon>
        <taxon>Adiantum</taxon>
    </lineage>
</organism>
<keyword evidence="5" id="KW-1185">Reference proteome</keyword>
<dbReference type="GO" id="GO:0016747">
    <property type="term" value="F:acyltransferase activity, transferring groups other than amino-acyl groups"/>
    <property type="evidence" value="ECO:0007669"/>
    <property type="project" value="TreeGrafter"/>
</dbReference>
<evidence type="ECO:0000256" key="3">
    <source>
        <dbReference type="ARBA" id="ARBA00023315"/>
    </source>
</evidence>
<dbReference type="OrthoDB" id="671439at2759"/>
<dbReference type="Proteomes" id="UP000886520">
    <property type="component" value="Chromosome 22"/>
</dbReference>
<evidence type="ECO:0000313" key="5">
    <source>
        <dbReference type="Proteomes" id="UP000886520"/>
    </source>
</evidence>
<feature type="non-terminal residue" evidence="4">
    <location>
        <position position="1"/>
    </location>
</feature>
<dbReference type="InterPro" id="IPR023213">
    <property type="entry name" value="CAT-like_dom_sf"/>
</dbReference>
<comment type="caution">
    <text evidence="4">The sequence shown here is derived from an EMBL/GenBank/DDBJ whole genome shotgun (WGS) entry which is preliminary data.</text>
</comment>
<dbReference type="AlphaFoldDB" id="A0A9D4U6P0"/>
<gene>
    <name evidence="4" type="ORF">GOP47_0022537</name>
</gene>
<evidence type="ECO:0000256" key="2">
    <source>
        <dbReference type="ARBA" id="ARBA00022679"/>
    </source>
</evidence>
<protein>
    <submittedName>
        <fullName evidence="4">Uncharacterized protein</fullName>
    </submittedName>
</protein>
<dbReference type="PANTHER" id="PTHR31642:SF11">
    <property type="entry name" value="SHIKIMATE O-HYDROXYCINNAMOYLTRANSFERASE"/>
    <property type="match status" value="1"/>
</dbReference>
<dbReference type="Pfam" id="PF02458">
    <property type="entry name" value="Transferase"/>
    <property type="match status" value="1"/>
</dbReference>